<evidence type="ECO:0000313" key="2">
    <source>
        <dbReference type="Proteomes" id="UP000315995"/>
    </source>
</evidence>
<sequence>MHLYRVAADDTGQLSTLGGGAVRRSSRPKHFGGGALGLSRRFDHLAAGSFRPSRQLEHFFGGGARRPITGSVTGTVTVTVSGSVTATGKRDRKRLPQFAFLLLEHTFAEVPAPIHRAGFCNLHF</sequence>
<dbReference type="EMBL" id="CP041186">
    <property type="protein sequence ID" value="QDG54544.1"/>
    <property type="molecule type" value="Genomic_DNA"/>
</dbReference>
<proteinExistence type="predicted"/>
<dbReference type="AlphaFoldDB" id="A0A4Y6Q1T2"/>
<organism evidence="1 2">
    <name type="scientific">Persicimonas caeni</name>
    <dbReference type="NCBI Taxonomy" id="2292766"/>
    <lineage>
        <taxon>Bacteria</taxon>
        <taxon>Deltaproteobacteria</taxon>
        <taxon>Bradymonadales</taxon>
        <taxon>Bradymonadaceae</taxon>
        <taxon>Persicimonas</taxon>
    </lineage>
</organism>
<accession>A0A5B8YCS1</accession>
<evidence type="ECO:0000313" key="1">
    <source>
        <dbReference type="EMBL" id="QDG54544.1"/>
    </source>
</evidence>
<reference evidence="1 2" key="1">
    <citation type="submission" date="2019-06" db="EMBL/GenBank/DDBJ databases">
        <title>Persicimonas caeni gen. nov., sp. nov., a predatory bacterium isolated from solar saltern.</title>
        <authorList>
            <person name="Wang S."/>
        </authorList>
    </citation>
    <scope>NUCLEOTIDE SEQUENCE [LARGE SCALE GENOMIC DNA]</scope>
    <source>
        <strain evidence="1 2">YN101</strain>
    </source>
</reference>
<name>A0A4Y6Q1T2_PERCE</name>
<dbReference type="RefSeq" id="WP_141200988.1">
    <property type="nucleotide sequence ID" value="NZ_CP041186.1"/>
</dbReference>
<keyword evidence="2" id="KW-1185">Reference proteome</keyword>
<protein>
    <submittedName>
        <fullName evidence="1">Uncharacterized protein</fullName>
    </submittedName>
</protein>
<dbReference type="Proteomes" id="UP000315995">
    <property type="component" value="Chromosome"/>
</dbReference>
<gene>
    <name evidence="1" type="ORF">FIV42_28505</name>
</gene>
<accession>A0A4Y6Q1T2</accession>